<dbReference type="Proteomes" id="UP000553632">
    <property type="component" value="Unassembled WGS sequence"/>
</dbReference>
<dbReference type="AlphaFoldDB" id="A0A7J6SPI2"/>
<accession>A0A7J6SPI2</accession>
<proteinExistence type="predicted"/>
<name>A0A7J6SPI2_PEROL</name>
<comment type="caution">
    <text evidence="1">The sequence shown here is derived from an EMBL/GenBank/DDBJ whole genome shotgun (WGS) entry which is preliminary data.</text>
</comment>
<evidence type="ECO:0000313" key="1">
    <source>
        <dbReference type="EMBL" id="KAF4734869.1"/>
    </source>
</evidence>
<keyword evidence="2" id="KW-1185">Reference proteome</keyword>
<gene>
    <name evidence="1" type="ORF">FOZ63_026523</name>
</gene>
<organism evidence="1 2">
    <name type="scientific">Perkinsus olseni</name>
    <name type="common">Perkinsus atlanticus</name>
    <dbReference type="NCBI Taxonomy" id="32597"/>
    <lineage>
        <taxon>Eukaryota</taxon>
        <taxon>Sar</taxon>
        <taxon>Alveolata</taxon>
        <taxon>Perkinsozoa</taxon>
        <taxon>Perkinsea</taxon>
        <taxon>Perkinsida</taxon>
        <taxon>Perkinsidae</taxon>
        <taxon>Perkinsus</taxon>
    </lineage>
</organism>
<evidence type="ECO:0000313" key="2">
    <source>
        <dbReference type="Proteomes" id="UP000553632"/>
    </source>
</evidence>
<sequence length="216" mass="24589">MRSIFSVAAVYGGILGSVSFSVEPLFGSSYLSTWGQAEIDEMRQREAKKRISRIVYERVVGKEYSTPLNNTVNGTNLIAKAVFEPAASKVDLQFWQGEHKKVEPDFSLSLNYGATPGWQDLQYPGDLRHLRSVRIHTWITLESSLLSLGFVKHVMRRKAIKSFNEKFGDVLKAGKDDFKEMTFIPNGDRHGTDHIVMTIGGKLFRMYPERFVEEKH</sequence>
<protein>
    <submittedName>
        <fullName evidence="1">Uncharacterized protein</fullName>
    </submittedName>
</protein>
<reference evidence="1 2" key="1">
    <citation type="submission" date="2020-04" db="EMBL/GenBank/DDBJ databases">
        <title>Perkinsus olseni comparative genomics.</title>
        <authorList>
            <person name="Bogema D.R."/>
        </authorList>
    </citation>
    <scope>NUCLEOTIDE SEQUENCE [LARGE SCALE GENOMIC DNA]</scope>
    <source>
        <strain evidence="1 2">ATCC PRA-207</strain>
    </source>
</reference>
<dbReference type="EMBL" id="JABANO010016616">
    <property type="protein sequence ID" value="KAF4734869.1"/>
    <property type="molecule type" value="Genomic_DNA"/>
</dbReference>